<proteinExistence type="predicted"/>
<accession>A0A3Q7GEH0</accession>
<reference evidence="2" key="2">
    <citation type="submission" date="2019-01" db="UniProtKB">
        <authorList>
            <consortium name="EnsemblPlants"/>
        </authorList>
    </citation>
    <scope>IDENTIFICATION</scope>
    <source>
        <strain evidence="2">cv. Heinz 1706</strain>
    </source>
</reference>
<name>A0A3Q7GEH0_SOLLC</name>
<dbReference type="InParanoid" id="A0A3Q7GEH0"/>
<dbReference type="Gramene" id="Solyc03g112070.3.1">
    <property type="protein sequence ID" value="Solyc03g112070.3.1"/>
    <property type="gene ID" value="Solyc03g112070.3"/>
</dbReference>
<sequence length="76" mass="8665">MHQNTFHLSSPQLHDQRGDEQCMSHPGGGKKQQKKQQILSRSTPQHSEHSNPLFSTPAPHQEQPHQAAKPNRRKTL</sequence>
<dbReference type="AlphaFoldDB" id="A0A3Q7GEH0"/>
<organism evidence="2">
    <name type="scientific">Solanum lycopersicum</name>
    <name type="common">Tomato</name>
    <name type="synonym">Lycopersicon esculentum</name>
    <dbReference type="NCBI Taxonomy" id="4081"/>
    <lineage>
        <taxon>Eukaryota</taxon>
        <taxon>Viridiplantae</taxon>
        <taxon>Streptophyta</taxon>
        <taxon>Embryophyta</taxon>
        <taxon>Tracheophyta</taxon>
        <taxon>Spermatophyta</taxon>
        <taxon>Magnoliopsida</taxon>
        <taxon>eudicotyledons</taxon>
        <taxon>Gunneridae</taxon>
        <taxon>Pentapetalae</taxon>
        <taxon>asterids</taxon>
        <taxon>lamiids</taxon>
        <taxon>Solanales</taxon>
        <taxon>Solanaceae</taxon>
        <taxon>Solanoideae</taxon>
        <taxon>Solaneae</taxon>
        <taxon>Solanum</taxon>
        <taxon>Solanum subgen. Lycopersicon</taxon>
    </lineage>
</organism>
<dbReference type="EnsemblPlants" id="Solyc03g112070.3.1">
    <property type="protein sequence ID" value="Solyc03g112070.3.1"/>
    <property type="gene ID" value="Solyc03g112070.3"/>
</dbReference>
<evidence type="ECO:0000256" key="1">
    <source>
        <dbReference type="SAM" id="MobiDB-lite"/>
    </source>
</evidence>
<evidence type="ECO:0000313" key="3">
    <source>
        <dbReference type="Proteomes" id="UP000004994"/>
    </source>
</evidence>
<dbReference type="Proteomes" id="UP000004994">
    <property type="component" value="Chromosome 3"/>
</dbReference>
<feature type="compositionally biased region" description="Polar residues" evidence="1">
    <location>
        <begin position="1"/>
        <end position="13"/>
    </location>
</feature>
<evidence type="ECO:0000313" key="2">
    <source>
        <dbReference type="EnsemblPlants" id="Solyc03g112070.3.1"/>
    </source>
</evidence>
<feature type="region of interest" description="Disordered" evidence="1">
    <location>
        <begin position="1"/>
        <end position="76"/>
    </location>
</feature>
<feature type="compositionally biased region" description="Polar residues" evidence="1">
    <location>
        <begin position="38"/>
        <end position="54"/>
    </location>
</feature>
<protein>
    <submittedName>
        <fullName evidence="2">Uncharacterized protein</fullName>
    </submittedName>
</protein>
<reference evidence="2" key="1">
    <citation type="journal article" date="2012" name="Nature">
        <title>The tomato genome sequence provides insights into fleshy fruit evolution.</title>
        <authorList>
            <consortium name="Tomato Genome Consortium"/>
        </authorList>
    </citation>
    <scope>NUCLEOTIDE SEQUENCE [LARGE SCALE GENOMIC DNA]</scope>
    <source>
        <strain evidence="2">cv. Heinz 1706</strain>
    </source>
</reference>
<keyword evidence="3" id="KW-1185">Reference proteome</keyword>